<name>A0A815BGH5_ADIRI</name>
<dbReference type="Pfam" id="PF13176">
    <property type="entry name" value="TPR_7"/>
    <property type="match status" value="1"/>
</dbReference>
<dbReference type="Pfam" id="PF13424">
    <property type="entry name" value="TPR_12"/>
    <property type="match status" value="1"/>
</dbReference>
<evidence type="ECO:0008006" key="9">
    <source>
        <dbReference type="Google" id="ProtNLM"/>
    </source>
</evidence>
<evidence type="ECO:0000313" key="5">
    <source>
        <dbReference type="EMBL" id="CAF1269374.1"/>
    </source>
</evidence>
<gene>
    <name evidence="5" type="ORF">EDS130_LOCUS28945</name>
    <name evidence="6" type="ORF">XAT740_LOCUS55217</name>
</gene>
<dbReference type="PANTHER" id="PTHR45641:SF19">
    <property type="entry name" value="NEPHROCYSTIN-3"/>
    <property type="match status" value="1"/>
</dbReference>
<comment type="caution">
    <text evidence="5">The sequence shown here is derived from an EMBL/GenBank/DDBJ whole genome shotgun (WGS) entry which is preliminary data.</text>
</comment>
<proteinExistence type="predicted"/>
<evidence type="ECO:0000313" key="8">
    <source>
        <dbReference type="Proteomes" id="UP000663852"/>
    </source>
</evidence>
<keyword evidence="4" id="KW-0175">Coiled coil</keyword>
<accession>A0A815BGH5</accession>
<feature type="coiled-coil region" evidence="4">
    <location>
        <begin position="52"/>
        <end position="79"/>
    </location>
</feature>
<dbReference type="AlphaFoldDB" id="A0A815BGH5"/>
<dbReference type="Gene3D" id="1.25.40.10">
    <property type="entry name" value="Tetratricopeptide repeat domain"/>
    <property type="match status" value="2"/>
</dbReference>
<dbReference type="OrthoDB" id="10003795at2759"/>
<feature type="repeat" description="TPR" evidence="3">
    <location>
        <begin position="46"/>
        <end position="79"/>
    </location>
</feature>
<evidence type="ECO:0000256" key="2">
    <source>
        <dbReference type="ARBA" id="ARBA00022803"/>
    </source>
</evidence>
<dbReference type="PROSITE" id="PS50005">
    <property type="entry name" value="TPR"/>
    <property type="match status" value="2"/>
</dbReference>
<dbReference type="EMBL" id="CAJNOR010010248">
    <property type="protein sequence ID" value="CAF1652286.1"/>
    <property type="molecule type" value="Genomic_DNA"/>
</dbReference>
<evidence type="ECO:0000313" key="7">
    <source>
        <dbReference type="Proteomes" id="UP000663828"/>
    </source>
</evidence>
<dbReference type="SMART" id="SM00028">
    <property type="entry name" value="TPR"/>
    <property type="match status" value="3"/>
</dbReference>
<dbReference type="EMBL" id="CAJNOJ010000192">
    <property type="protein sequence ID" value="CAF1269374.1"/>
    <property type="molecule type" value="Genomic_DNA"/>
</dbReference>
<evidence type="ECO:0000256" key="4">
    <source>
        <dbReference type="SAM" id="Coils"/>
    </source>
</evidence>
<protein>
    <recommendedName>
        <fullName evidence="9">Tetratricopeptide repeat protein</fullName>
    </recommendedName>
</protein>
<keyword evidence="7" id="KW-1185">Reference proteome</keyword>
<dbReference type="InterPro" id="IPR011990">
    <property type="entry name" value="TPR-like_helical_dom_sf"/>
</dbReference>
<dbReference type="Proteomes" id="UP000663828">
    <property type="component" value="Unassembled WGS sequence"/>
</dbReference>
<keyword evidence="2 3" id="KW-0802">TPR repeat</keyword>
<evidence type="ECO:0000313" key="6">
    <source>
        <dbReference type="EMBL" id="CAF1652286.1"/>
    </source>
</evidence>
<dbReference type="SUPFAM" id="SSF48452">
    <property type="entry name" value="TPR-like"/>
    <property type="match status" value="1"/>
</dbReference>
<dbReference type="Proteomes" id="UP000663852">
    <property type="component" value="Unassembled WGS sequence"/>
</dbReference>
<feature type="repeat" description="TPR" evidence="3">
    <location>
        <begin position="131"/>
        <end position="164"/>
    </location>
</feature>
<dbReference type="PANTHER" id="PTHR45641">
    <property type="entry name" value="TETRATRICOPEPTIDE REPEAT PROTEIN (AFU_ORTHOLOGUE AFUA_6G03870)"/>
    <property type="match status" value="1"/>
</dbReference>
<evidence type="ECO:0000256" key="1">
    <source>
        <dbReference type="ARBA" id="ARBA00022737"/>
    </source>
</evidence>
<dbReference type="InterPro" id="IPR019734">
    <property type="entry name" value="TPR_rpt"/>
</dbReference>
<organism evidence="5 8">
    <name type="scientific">Adineta ricciae</name>
    <name type="common">Rotifer</name>
    <dbReference type="NCBI Taxonomy" id="249248"/>
    <lineage>
        <taxon>Eukaryota</taxon>
        <taxon>Metazoa</taxon>
        <taxon>Spiralia</taxon>
        <taxon>Gnathifera</taxon>
        <taxon>Rotifera</taxon>
        <taxon>Eurotatoria</taxon>
        <taxon>Bdelloidea</taxon>
        <taxon>Adinetida</taxon>
        <taxon>Adinetidae</taxon>
        <taxon>Adineta</taxon>
    </lineage>
</organism>
<evidence type="ECO:0000256" key="3">
    <source>
        <dbReference type="PROSITE-ProRule" id="PRU00339"/>
    </source>
</evidence>
<reference evidence="5" key="1">
    <citation type="submission" date="2021-02" db="EMBL/GenBank/DDBJ databases">
        <authorList>
            <person name="Nowell W R."/>
        </authorList>
    </citation>
    <scope>NUCLEOTIDE SEQUENCE</scope>
</reference>
<keyword evidence="1" id="KW-0677">Repeat</keyword>
<sequence>MTSTVAKRKDLFSPGDWLYWSCEYLKAREYFQDILKQPSLNASDLSRCYRSLAAVEVELKNYDEAIKLYEQQLDVLQKMSDIENQLEAITWCYISIGKVYWLKSNFDEAIAYQHRALEHIQSYLTSPTQISAVYKNLANIFTSTKEFQIALEYFEKALSIDDECHPKNYLQFGQTYANMGTLTESLRSLSKRSQTIIFLFNGSTCTKFFNSII</sequence>